<name>A0A6H5IWC6_9HYME</name>
<dbReference type="GO" id="GO:0003964">
    <property type="term" value="F:RNA-directed DNA polymerase activity"/>
    <property type="evidence" value="ECO:0007669"/>
    <property type="project" value="UniProtKB-KW"/>
</dbReference>
<dbReference type="PANTHER" id="PTHR34072">
    <property type="entry name" value="ENZYMATIC POLYPROTEIN-RELATED"/>
    <property type="match status" value="1"/>
</dbReference>
<evidence type="ECO:0000256" key="3">
    <source>
        <dbReference type="ARBA" id="ARBA00022722"/>
    </source>
</evidence>
<dbReference type="OrthoDB" id="8014450at2759"/>
<accession>A0A6H5IWC6</accession>
<dbReference type="GO" id="GO:0004519">
    <property type="term" value="F:endonuclease activity"/>
    <property type="evidence" value="ECO:0007669"/>
    <property type="project" value="UniProtKB-KW"/>
</dbReference>
<dbReference type="InterPro" id="IPR041373">
    <property type="entry name" value="RT_RNaseH"/>
</dbReference>
<proteinExistence type="predicted"/>
<keyword evidence="9" id="KW-1185">Reference proteome</keyword>
<dbReference type="PANTHER" id="PTHR34072:SF52">
    <property type="entry name" value="RIBONUCLEASE H"/>
    <property type="match status" value="1"/>
</dbReference>
<sequence length="107" mass="12811">MKKFRQYLEDSHFILRTDSKTLTWLDRFKDTRDKLLRWALLLQEFNYTIEHCPGKENELPDLLSRNPVGPMEKNLEDIERICWRTTRTISSHTTACTATSHDGHRKY</sequence>
<keyword evidence="6" id="KW-0695">RNA-directed DNA polymerase</keyword>
<evidence type="ECO:0000313" key="9">
    <source>
        <dbReference type="Proteomes" id="UP000479190"/>
    </source>
</evidence>
<organism evidence="8 9">
    <name type="scientific">Trichogramma brassicae</name>
    <dbReference type="NCBI Taxonomy" id="86971"/>
    <lineage>
        <taxon>Eukaryota</taxon>
        <taxon>Metazoa</taxon>
        <taxon>Ecdysozoa</taxon>
        <taxon>Arthropoda</taxon>
        <taxon>Hexapoda</taxon>
        <taxon>Insecta</taxon>
        <taxon>Pterygota</taxon>
        <taxon>Neoptera</taxon>
        <taxon>Endopterygota</taxon>
        <taxon>Hymenoptera</taxon>
        <taxon>Apocrita</taxon>
        <taxon>Proctotrupomorpha</taxon>
        <taxon>Chalcidoidea</taxon>
        <taxon>Trichogrammatidae</taxon>
        <taxon>Trichogramma</taxon>
    </lineage>
</organism>
<evidence type="ECO:0000313" key="8">
    <source>
        <dbReference type="EMBL" id="CAB0041648.1"/>
    </source>
</evidence>
<dbReference type="EMBL" id="CADCXV010001127">
    <property type="protein sequence ID" value="CAB0041648.1"/>
    <property type="molecule type" value="Genomic_DNA"/>
</dbReference>
<keyword evidence="4" id="KW-0255">Endonuclease</keyword>
<protein>
    <recommendedName>
        <fullName evidence="7">Reverse transcriptase RNase H-like domain-containing protein</fullName>
    </recommendedName>
</protein>
<gene>
    <name evidence="8" type="ORF">TBRA_LOCUS13313</name>
</gene>
<reference evidence="8 9" key="1">
    <citation type="submission" date="2020-02" db="EMBL/GenBank/DDBJ databases">
        <authorList>
            <person name="Ferguson B K."/>
        </authorList>
    </citation>
    <scope>NUCLEOTIDE SEQUENCE [LARGE SCALE GENOMIC DNA]</scope>
</reference>
<keyword evidence="5" id="KW-0378">Hydrolase</keyword>
<dbReference type="GO" id="GO:0016787">
    <property type="term" value="F:hydrolase activity"/>
    <property type="evidence" value="ECO:0007669"/>
    <property type="project" value="UniProtKB-KW"/>
</dbReference>
<evidence type="ECO:0000256" key="5">
    <source>
        <dbReference type="ARBA" id="ARBA00022801"/>
    </source>
</evidence>
<keyword evidence="2" id="KW-0548">Nucleotidyltransferase</keyword>
<dbReference type="InterPro" id="IPR043502">
    <property type="entry name" value="DNA/RNA_pol_sf"/>
</dbReference>
<dbReference type="Proteomes" id="UP000479190">
    <property type="component" value="Unassembled WGS sequence"/>
</dbReference>
<keyword evidence="3" id="KW-0540">Nuclease</keyword>
<keyword evidence="1" id="KW-0808">Transferase</keyword>
<dbReference type="SUPFAM" id="SSF56672">
    <property type="entry name" value="DNA/RNA polymerases"/>
    <property type="match status" value="1"/>
</dbReference>
<evidence type="ECO:0000256" key="6">
    <source>
        <dbReference type="ARBA" id="ARBA00022918"/>
    </source>
</evidence>
<evidence type="ECO:0000259" key="7">
    <source>
        <dbReference type="Pfam" id="PF17917"/>
    </source>
</evidence>
<dbReference type="Pfam" id="PF17917">
    <property type="entry name" value="RT_RNaseH"/>
    <property type="match status" value="1"/>
</dbReference>
<evidence type="ECO:0000256" key="2">
    <source>
        <dbReference type="ARBA" id="ARBA00022695"/>
    </source>
</evidence>
<dbReference type="AlphaFoldDB" id="A0A6H5IWC6"/>
<evidence type="ECO:0000256" key="4">
    <source>
        <dbReference type="ARBA" id="ARBA00022759"/>
    </source>
</evidence>
<evidence type="ECO:0000256" key="1">
    <source>
        <dbReference type="ARBA" id="ARBA00022679"/>
    </source>
</evidence>
<feature type="domain" description="Reverse transcriptase RNase H-like" evidence="7">
    <location>
        <begin position="1"/>
        <end position="45"/>
    </location>
</feature>